<comment type="similarity">
    <text evidence="2">Belongs to the SusD family.</text>
</comment>
<keyword evidence="4" id="KW-0472">Membrane</keyword>
<sequence>MIMKFKYTPIYITIALGMLNSSCNKWLDVKPKAEVHQEQLFSTATGFKDALYGTYSLMGRNDIYGGEMTMGFMSVISHDYDLTETRSFYYKANLHKYTELDTRGYIDKIWERSYNAISNANNILAQIDGKSSVFGADDYRLVKAEALGIRAYLHFDIFRLFAPAYDAANSKLLVPYITTISKTPTASSPAKQFIDQCFADLNLAETLLADDPINSPDKATNTDMATRRSNHFNIYAVKALKARIYLYIGDKVNALKYADEVINSKKFPLVVNSAVSGPEERIDRTFSSEHVFSLYISDLVNNANMHFRTTDARYLLNNNSTAVKALYEVNSGGSTDYRYVYLWKLYNGTPFCSKFWQLDEAPSNIKYLMPLIRVSELYYIAAECIQDTKAGFNYLNQIREHRGRDPLNNSGTKEELQEEIRKEYRKEFFAEGQTFFYYKRLKITQLPDSNIPGTDNVYVLPKPELETEYGK</sequence>
<dbReference type="EMBL" id="QPMM01000002">
    <property type="protein sequence ID" value="RFS24727.1"/>
    <property type="molecule type" value="Genomic_DNA"/>
</dbReference>
<evidence type="ECO:0000256" key="2">
    <source>
        <dbReference type="ARBA" id="ARBA00006275"/>
    </source>
</evidence>
<evidence type="ECO:0000313" key="8">
    <source>
        <dbReference type="EMBL" id="RFS24727.1"/>
    </source>
</evidence>
<organism evidence="8 9">
    <name type="scientific">Chitinophaga silvatica</name>
    <dbReference type="NCBI Taxonomy" id="2282649"/>
    <lineage>
        <taxon>Bacteria</taxon>
        <taxon>Pseudomonadati</taxon>
        <taxon>Bacteroidota</taxon>
        <taxon>Chitinophagia</taxon>
        <taxon>Chitinophagales</taxon>
        <taxon>Chitinophagaceae</taxon>
        <taxon>Chitinophaga</taxon>
    </lineage>
</organism>
<keyword evidence="3" id="KW-0732">Signal</keyword>
<dbReference type="AlphaFoldDB" id="A0A3E1YEL5"/>
<dbReference type="Pfam" id="PF07980">
    <property type="entry name" value="SusD_RagB"/>
    <property type="match status" value="1"/>
</dbReference>
<comment type="subcellular location">
    <subcellularLocation>
        <location evidence="1">Cell outer membrane</location>
    </subcellularLocation>
</comment>
<feature type="domain" description="SusD-like N-terminal" evidence="7">
    <location>
        <begin position="25"/>
        <end position="246"/>
    </location>
</feature>
<gene>
    <name evidence="8" type="ORF">DVR12_05885</name>
</gene>
<keyword evidence="5" id="KW-0998">Cell outer membrane</keyword>
<dbReference type="InterPro" id="IPR011990">
    <property type="entry name" value="TPR-like_helical_dom_sf"/>
</dbReference>
<keyword evidence="9" id="KW-1185">Reference proteome</keyword>
<reference evidence="8 9" key="1">
    <citation type="submission" date="2018-07" db="EMBL/GenBank/DDBJ databases">
        <title>Chitinophaga K2CV101002-2 sp. nov., isolated from a monsoon evergreen broad-leaved forest soil.</title>
        <authorList>
            <person name="Lv Y."/>
        </authorList>
    </citation>
    <scope>NUCLEOTIDE SEQUENCE [LARGE SCALE GENOMIC DNA]</scope>
    <source>
        <strain evidence="8 9">GDMCC 1.1288</strain>
    </source>
</reference>
<evidence type="ECO:0000259" key="7">
    <source>
        <dbReference type="Pfam" id="PF14322"/>
    </source>
</evidence>
<proteinExistence type="inferred from homology"/>
<name>A0A3E1YEL5_9BACT</name>
<dbReference type="Gene3D" id="1.25.40.390">
    <property type="match status" value="1"/>
</dbReference>
<dbReference type="GO" id="GO:0009279">
    <property type="term" value="C:cell outer membrane"/>
    <property type="evidence" value="ECO:0007669"/>
    <property type="project" value="UniProtKB-SubCell"/>
</dbReference>
<comment type="caution">
    <text evidence="8">The sequence shown here is derived from an EMBL/GenBank/DDBJ whole genome shotgun (WGS) entry which is preliminary data.</text>
</comment>
<protein>
    <submittedName>
        <fullName evidence="8">RagB/SusD family nutrient uptake outer membrane protein</fullName>
    </submittedName>
</protein>
<dbReference type="SUPFAM" id="SSF48452">
    <property type="entry name" value="TPR-like"/>
    <property type="match status" value="1"/>
</dbReference>
<dbReference type="Proteomes" id="UP000260644">
    <property type="component" value="Unassembled WGS sequence"/>
</dbReference>
<dbReference type="Pfam" id="PF14322">
    <property type="entry name" value="SusD-like_3"/>
    <property type="match status" value="1"/>
</dbReference>
<evidence type="ECO:0000256" key="4">
    <source>
        <dbReference type="ARBA" id="ARBA00023136"/>
    </source>
</evidence>
<dbReference type="Gene3D" id="2.20.20.130">
    <property type="match status" value="1"/>
</dbReference>
<evidence type="ECO:0000313" key="9">
    <source>
        <dbReference type="Proteomes" id="UP000260644"/>
    </source>
</evidence>
<evidence type="ECO:0000259" key="6">
    <source>
        <dbReference type="Pfam" id="PF07980"/>
    </source>
</evidence>
<evidence type="ECO:0000256" key="5">
    <source>
        <dbReference type="ARBA" id="ARBA00023237"/>
    </source>
</evidence>
<feature type="domain" description="RagB/SusD" evidence="6">
    <location>
        <begin position="324"/>
        <end position="443"/>
    </location>
</feature>
<dbReference type="InterPro" id="IPR012944">
    <property type="entry name" value="SusD_RagB_dom"/>
</dbReference>
<evidence type="ECO:0000256" key="1">
    <source>
        <dbReference type="ARBA" id="ARBA00004442"/>
    </source>
</evidence>
<accession>A0A3E1YEL5</accession>
<evidence type="ECO:0000256" key="3">
    <source>
        <dbReference type="ARBA" id="ARBA00022729"/>
    </source>
</evidence>
<dbReference type="InterPro" id="IPR033985">
    <property type="entry name" value="SusD-like_N"/>
</dbReference>
<dbReference type="Gene3D" id="1.25.40.900">
    <property type="match status" value="1"/>
</dbReference>